<dbReference type="EMBL" id="GBEZ01024110">
    <property type="protein sequence ID" value="JAC62843.1"/>
    <property type="molecule type" value="Transcribed_RNA"/>
</dbReference>
<name>A0A061QT09_9CHLO</name>
<reference evidence="1" key="1">
    <citation type="submission" date="2014-05" db="EMBL/GenBank/DDBJ databases">
        <title>The transcriptome of the halophilic microalga Tetraselmis sp. GSL018 isolated from the Great Salt Lake, Utah.</title>
        <authorList>
            <person name="Jinkerson R.E."/>
            <person name="D'Adamo S."/>
            <person name="Posewitz M.C."/>
        </authorList>
    </citation>
    <scope>NUCLEOTIDE SEQUENCE</scope>
    <source>
        <strain evidence="1">GSL018</strain>
    </source>
</reference>
<dbReference type="AlphaFoldDB" id="A0A061QT09"/>
<evidence type="ECO:0000313" key="1">
    <source>
        <dbReference type="EMBL" id="JAC62843.1"/>
    </source>
</evidence>
<accession>A0A061QT09</accession>
<proteinExistence type="predicted"/>
<gene>
    <name evidence="1" type="ORF">TSPGSL018_22175</name>
</gene>
<protein>
    <submittedName>
        <fullName evidence="1">Uncharacterized protein</fullName>
    </submittedName>
</protein>
<organism evidence="1">
    <name type="scientific">Tetraselmis sp. GSL018</name>
    <dbReference type="NCBI Taxonomy" id="582737"/>
    <lineage>
        <taxon>Eukaryota</taxon>
        <taxon>Viridiplantae</taxon>
        <taxon>Chlorophyta</taxon>
        <taxon>core chlorophytes</taxon>
        <taxon>Chlorodendrophyceae</taxon>
        <taxon>Chlorodendrales</taxon>
        <taxon>Chlorodendraceae</taxon>
        <taxon>Tetraselmis</taxon>
    </lineage>
</organism>
<sequence>MMNTSFLRRLCFSPQYVNHPEKAVAFLVKKLESGLESVDYIQASAEQAYLEQDPAERSPKQEYILRWQKIVRSEIQVRGWAEGL</sequence>